<sequence>MTCIECKDPLSGTQTKYCSRKCKQRYLSRKRRRKGLDKYLTKACEKCGTSYQTRFRKQKFCSHRCASDARKRFLDIPQCLADASRKLDKTLGYVRVYCPMHPEANTWGYVYEHRLVAEQMLGRSLKPNEIVHHKNGKRWDNRPENLEVMDGCEHSRLKRA</sequence>
<organism evidence="2">
    <name type="scientific">marine sediment metagenome</name>
    <dbReference type="NCBI Taxonomy" id="412755"/>
    <lineage>
        <taxon>unclassified sequences</taxon>
        <taxon>metagenomes</taxon>
        <taxon>ecological metagenomes</taxon>
    </lineage>
</organism>
<gene>
    <name evidence="2" type="ORF">LCGC14_0165520</name>
</gene>
<reference evidence="2" key="1">
    <citation type="journal article" date="2015" name="Nature">
        <title>Complex archaea that bridge the gap between prokaryotes and eukaryotes.</title>
        <authorList>
            <person name="Spang A."/>
            <person name="Saw J.H."/>
            <person name="Jorgensen S.L."/>
            <person name="Zaremba-Niedzwiedzka K."/>
            <person name="Martijn J."/>
            <person name="Lind A.E."/>
            <person name="van Eijk R."/>
            <person name="Schleper C."/>
            <person name="Guy L."/>
            <person name="Ettema T.J."/>
        </authorList>
    </citation>
    <scope>NUCLEOTIDE SEQUENCE</scope>
</reference>
<dbReference type="EMBL" id="LAZR01000062">
    <property type="protein sequence ID" value="KKN96905.1"/>
    <property type="molecule type" value="Genomic_DNA"/>
</dbReference>
<accession>A0A0F9UV40</accession>
<dbReference type="Gene3D" id="3.90.75.20">
    <property type="match status" value="1"/>
</dbReference>
<name>A0A0F9UV40_9ZZZZ</name>
<proteinExistence type="predicted"/>
<comment type="caution">
    <text evidence="2">The sequence shown here is derived from an EMBL/GenBank/DDBJ whole genome shotgun (WGS) entry which is preliminary data.</text>
</comment>
<dbReference type="InterPro" id="IPR044925">
    <property type="entry name" value="His-Me_finger_sf"/>
</dbReference>
<dbReference type="Pfam" id="PF13392">
    <property type="entry name" value="HNH_3"/>
    <property type="match status" value="1"/>
</dbReference>
<dbReference type="SUPFAM" id="SSF54060">
    <property type="entry name" value="His-Me finger endonucleases"/>
    <property type="match status" value="1"/>
</dbReference>
<evidence type="ECO:0000313" key="2">
    <source>
        <dbReference type="EMBL" id="KKN96905.1"/>
    </source>
</evidence>
<dbReference type="AlphaFoldDB" id="A0A0F9UV40"/>
<feature type="domain" description="HNH nuclease" evidence="1">
    <location>
        <begin position="111"/>
        <end position="154"/>
    </location>
</feature>
<protein>
    <recommendedName>
        <fullName evidence="1">HNH nuclease domain-containing protein</fullName>
    </recommendedName>
</protein>
<evidence type="ECO:0000259" key="1">
    <source>
        <dbReference type="Pfam" id="PF13392"/>
    </source>
</evidence>
<dbReference type="InterPro" id="IPR003615">
    <property type="entry name" value="HNH_nuc"/>
</dbReference>